<dbReference type="RefSeq" id="WP_088098758.1">
    <property type="nucleotide sequence ID" value="NZ_FMAK01000019.1"/>
</dbReference>
<protein>
    <submittedName>
        <fullName evidence="1">Uncharacterized protein</fullName>
    </submittedName>
</protein>
<evidence type="ECO:0000313" key="2">
    <source>
        <dbReference type="Proteomes" id="UP000195696"/>
    </source>
</evidence>
<gene>
    <name evidence="1" type="ORF">BWGO95_00838</name>
</gene>
<evidence type="ECO:0000313" key="1">
    <source>
        <dbReference type="EMBL" id="SCB66727.1"/>
    </source>
</evidence>
<dbReference type="AlphaFoldDB" id="A0A1G4EI36"/>
<accession>A0A1G4EI36</accession>
<dbReference type="Proteomes" id="UP000195696">
    <property type="component" value="Unassembled WGS sequence"/>
</dbReference>
<organism evidence="1 2">
    <name type="scientific">Bacillus mycoides</name>
    <dbReference type="NCBI Taxonomy" id="1405"/>
    <lineage>
        <taxon>Bacteria</taxon>
        <taxon>Bacillati</taxon>
        <taxon>Bacillota</taxon>
        <taxon>Bacilli</taxon>
        <taxon>Bacillales</taxon>
        <taxon>Bacillaceae</taxon>
        <taxon>Bacillus</taxon>
        <taxon>Bacillus cereus group</taxon>
    </lineage>
</organism>
<sequence length="211" mass="24726">MLRVQLSQYLLKESQSALHTDGKRVYMLNDEGLSPYPIYLNQPIMMGVGTNWNQHKGFEEIIKGFIGVINKFPMYMLFETYLCRDFIEGFLEENKFPFELVFTNKKRDTNFFNVLITNSDDITTLMKYFFQSAQDSLYTVLSYSAGCKIISNNTGEIGLKADSFYPSFSFMYDAQELFVIGGEEKWSDIHYIKRFFHLEQITDELTIDLRK</sequence>
<proteinExistence type="predicted"/>
<name>A0A1G4EI36_BACMY</name>
<dbReference type="EMBL" id="FMAK01000019">
    <property type="protein sequence ID" value="SCB66727.1"/>
    <property type="molecule type" value="Genomic_DNA"/>
</dbReference>
<reference evidence="1 2" key="1">
    <citation type="submission" date="2016-08" db="EMBL/GenBank/DDBJ databases">
        <authorList>
            <person name="Seilhamer J.J."/>
        </authorList>
    </citation>
    <scope>NUCLEOTIDE SEQUENCE [LARGE SCALE GENOMIC DNA]</scope>
    <source>
        <strain evidence="1 2">SDA_GO95</strain>
    </source>
</reference>